<evidence type="ECO:0000313" key="1">
    <source>
        <dbReference type="EMBL" id="KKN46557.1"/>
    </source>
</evidence>
<name>A0A0F9RB09_9ZZZZ</name>
<comment type="caution">
    <text evidence="1">The sequence shown here is derived from an EMBL/GenBank/DDBJ whole genome shotgun (WGS) entry which is preliminary data.</text>
</comment>
<proteinExistence type="predicted"/>
<dbReference type="AlphaFoldDB" id="A0A0F9RB09"/>
<sequence length="97" mass="11188">MSKAKTAGEVREKFLDYVRNLTVYWEKVSNKSSFEKLQGLAFSIMVLIDGGTMMPGFDIVCRPHPDDEEYHKDQGTDWYPDGVVINKCQMHEVLWGE</sequence>
<accession>A0A0F9RB09</accession>
<protein>
    <submittedName>
        <fullName evidence="1">Uncharacterized protein</fullName>
    </submittedName>
</protein>
<organism evidence="1">
    <name type="scientific">marine sediment metagenome</name>
    <dbReference type="NCBI Taxonomy" id="412755"/>
    <lineage>
        <taxon>unclassified sequences</taxon>
        <taxon>metagenomes</taxon>
        <taxon>ecological metagenomes</taxon>
    </lineage>
</organism>
<reference evidence="1" key="1">
    <citation type="journal article" date="2015" name="Nature">
        <title>Complex archaea that bridge the gap between prokaryotes and eukaryotes.</title>
        <authorList>
            <person name="Spang A."/>
            <person name="Saw J.H."/>
            <person name="Jorgensen S.L."/>
            <person name="Zaremba-Niedzwiedzka K."/>
            <person name="Martijn J."/>
            <person name="Lind A.E."/>
            <person name="van Eijk R."/>
            <person name="Schleper C."/>
            <person name="Guy L."/>
            <person name="Ettema T.J."/>
        </authorList>
    </citation>
    <scope>NUCLEOTIDE SEQUENCE</scope>
</reference>
<gene>
    <name evidence="1" type="ORF">LCGC14_0671510</name>
</gene>
<dbReference type="EMBL" id="LAZR01001323">
    <property type="protein sequence ID" value="KKN46557.1"/>
    <property type="molecule type" value="Genomic_DNA"/>
</dbReference>